<keyword evidence="3" id="KW-1185">Reference proteome</keyword>
<organism evidence="2 3">
    <name type="scientific">Austropuccinia psidii MF-1</name>
    <dbReference type="NCBI Taxonomy" id="1389203"/>
    <lineage>
        <taxon>Eukaryota</taxon>
        <taxon>Fungi</taxon>
        <taxon>Dikarya</taxon>
        <taxon>Basidiomycota</taxon>
        <taxon>Pucciniomycotina</taxon>
        <taxon>Pucciniomycetes</taxon>
        <taxon>Pucciniales</taxon>
        <taxon>Sphaerophragmiaceae</taxon>
        <taxon>Austropuccinia</taxon>
    </lineage>
</organism>
<gene>
    <name evidence="2" type="ORF">O181_002569</name>
</gene>
<reference evidence="2" key="1">
    <citation type="submission" date="2021-03" db="EMBL/GenBank/DDBJ databases">
        <title>Draft genome sequence of rust myrtle Austropuccinia psidii MF-1, a brazilian biotype.</title>
        <authorList>
            <person name="Quecine M.C."/>
            <person name="Pachon D.M.R."/>
            <person name="Bonatelli M.L."/>
            <person name="Correr F.H."/>
            <person name="Franceschini L.M."/>
            <person name="Leite T.F."/>
            <person name="Margarido G.R.A."/>
            <person name="Almeida C.A."/>
            <person name="Ferrarezi J.A."/>
            <person name="Labate C.A."/>
        </authorList>
    </citation>
    <scope>NUCLEOTIDE SEQUENCE</scope>
    <source>
        <strain evidence="2">MF-1</strain>
    </source>
</reference>
<comment type="caution">
    <text evidence="2">The sequence shown here is derived from an EMBL/GenBank/DDBJ whole genome shotgun (WGS) entry which is preliminary data.</text>
</comment>
<dbReference type="Pfam" id="PF22936">
    <property type="entry name" value="Pol_BBD"/>
    <property type="match status" value="1"/>
</dbReference>
<accession>A0A9Q3BCH9</accession>
<evidence type="ECO:0000313" key="3">
    <source>
        <dbReference type="Proteomes" id="UP000765509"/>
    </source>
</evidence>
<proteinExistence type="predicted"/>
<protein>
    <recommendedName>
        <fullName evidence="1">Retrovirus-related Pol polyprotein from transposon TNT 1-94-like beta-barrel domain-containing protein</fullName>
    </recommendedName>
</protein>
<dbReference type="EMBL" id="AVOT02000435">
    <property type="protein sequence ID" value="MBW0462854.1"/>
    <property type="molecule type" value="Genomic_DNA"/>
</dbReference>
<sequence length="251" mass="28181">MRNEPSSFMAMNTNGWNNNSKQFPWQQGGQGSFVQTSIFVPPMGNTKFKRYPHPSTQYKSGVRQWLSTKHPCVHWAQDCPRKQAGKPAAKDPQIQQPDFKLKKLQHVSHPALAGIEMGGEVAVIQEIPEHNLLVLLDSGATHHVTSNQSIFVSYWPVHLSLLVAMQDRHQVTGIGTIKLSTPAGDIFLSNCLHCENVPGVVISLGKFEKYDGSMKLSNGIFYLYQRCFTVTTKHINDRWFIDTSKMTVACN</sequence>
<feature type="domain" description="Retrovirus-related Pol polyprotein from transposon TNT 1-94-like beta-barrel" evidence="1">
    <location>
        <begin position="135"/>
        <end position="209"/>
    </location>
</feature>
<dbReference type="Proteomes" id="UP000765509">
    <property type="component" value="Unassembled WGS sequence"/>
</dbReference>
<dbReference type="OrthoDB" id="2928884at2759"/>
<dbReference type="AlphaFoldDB" id="A0A9Q3BCH9"/>
<dbReference type="InterPro" id="IPR054722">
    <property type="entry name" value="PolX-like_BBD"/>
</dbReference>
<name>A0A9Q3BCH9_9BASI</name>
<evidence type="ECO:0000259" key="1">
    <source>
        <dbReference type="Pfam" id="PF22936"/>
    </source>
</evidence>
<evidence type="ECO:0000313" key="2">
    <source>
        <dbReference type="EMBL" id="MBW0462854.1"/>
    </source>
</evidence>